<evidence type="ECO:0000313" key="3">
    <source>
        <dbReference type="Proteomes" id="UP000810171"/>
    </source>
</evidence>
<keyword evidence="1" id="KW-0812">Transmembrane</keyword>
<name>A0ABS3Z645_9GAMM</name>
<proteinExistence type="predicted"/>
<keyword evidence="1" id="KW-0472">Membrane</keyword>
<dbReference type="EMBL" id="JACVEW010000001">
    <property type="protein sequence ID" value="MBP0047179.1"/>
    <property type="molecule type" value="Genomic_DNA"/>
</dbReference>
<keyword evidence="3" id="KW-1185">Reference proteome</keyword>
<feature type="transmembrane region" description="Helical" evidence="1">
    <location>
        <begin position="21"/>
        <end position="38"/>
    </location>
</feature>
<evidence type="ECO:0000313" key="2">
    <source>
        <dbReference type="EMBL" id="MBP0047179.1"/>
    </source>
</evidence>
<reference evidence="2 3" key="1">
    <citation type="submission" date="2020-09" db="EMBL/GenBank/DDBJ databases">
        <authorList>
            <person name="Tanuku N.R.S."/>
        </authorList>
    </citation>
    <scope>NUCLEOTIDE SEQUENCE [LARGE SCALE GENOMIC DNA]</scope>
    <source>
        <strain evidence="2 3">AK62</strain>
    </source>
</reference>
<sequence length="77" mass="8784">MQQNNSIHADPWLKRCMKLGIPLAILCVASLWLGQVLGSPALGWVFLLTLPPVLLLGLTYNLRFLLLWQRSRRQSSR</sequence>
<dbReference type="RefSeq" id="WP_209285794.1">
    <property type="nucleotide sequence ID" value="NZ_JACVEW010000001.1"/>
</dbReference>
<keyword evidence="1" id="KW-1133">Transmembrane helix</keyword>
<protein>
    <submittedName>
        <fullName evidence="2">Uncharacterized protein</fullName>
    </submittedName>
</protein>
<dbReference type="Proteomes" id="UP000810171">
    <property type="component" value="Unassembled WGS sequence"/>
</dbReference>
<evidence type="ECO:0000256" key="1">
    <source>
        <dbReference type="SAM" id="Phobius"/>
    </source>
</evidence>
<gene>
    <name evidence="2" type="ORF">H9C73_00400</name>
</gene>
<organism evidence="2 3">
    <name type="scientific">Marinobacterium alkalitolerans</name>
    <dbReference type="NCBI Taxonomy" id="1542925"/>
    <lineage>
        <taxon>Bacteria</taxon>
        <taxon>Pseudomonadati</taxon>
        <taxon>Pseudomonadota</taxon>
        <taxon>Gammaproteobacteria</taxon>
        <taxon>Oceanospirillales</taxon>
        <taxon>Oceanospirillaceae</taxon>
        <taxon>Marinobacterium</taxon>
    </lineage>
</organism>
<accession>A0ABS3Z645</accession>
<feature type="transmembrane region" description="Helical" evidence="1">
    <location>
        <begin position="44"/>
        <end position="68"/>
    </location>
</feature>
<comment type="caution">
    <text evidence="2">The sequence shown here is derived from an EMBL/GenBank/DDBJ whole genome shotgun (WGS) entry which is preliminary data.</text>
</comment>